<feature type="domain" description="Immunity MXAN-0049 protein" evidence="1">
    <location>
        <begin position="35"/>
        <end position="184"/>
    </location>
</feature>
<evidence type="ECO:0000313" key="3">
    <source>
        <dbReference type="Proteomes" id="UP000518300"/>
    </source>
</evidence>
<keyword evidence="3" id="KW-1185">Reference proteome</keyword>
<reference evidence="2 3" key="1">
    <citation type="submission" date="2020-04" db="EMBL/GenBank/DDBJ databases">
        <title>Draft genome of Pyxidicoccus fallax type strain.</title>
        <authorList>
            <person name="Whitworth D.E."/>
        </authorList>
    </citation>
    <scope>NUCLEOTIDE SEQUENCE [LARGE SCALE GENOMIC DNA]</scope>
    <source>
        <strain evidence="2 3">DSM 14698</strain>
    </source>
</reference>
<dbReference type="Pfam" id="PF07791">
    <property type="entry name" value="Imm11"/>
    <property type="match status" value="1"/>
</dbReference>
<accession>A0A848LF75</accession>
<evidence type="ECO:0000313" key="2">
    <source>
        <dbReference type="EMBL" id="NMO15535.1"/>
    </source>
</evidence>
<proteinExistence type="predicted"/>
<protein>
    <recommendedName>
        <fullName evidence="1">Immunity MXAN-0049 protein domain-containing protein</fullName>
    </recommendedName>
</protein>
<dbReference type="RefSeq" id="WP_169344828.1">
    <property type="nucleotide sequence ID" value="NZ_JABBJJ010000041.1"/>
</dbReference>
<sequence length="193" mass="22260">MQREYFVLERELSNEHPLLGWDQRSGAYYKGRAVEVAEPVRLRLGDPVPPKPVMVDHHCLPKPVVSMRVKEVLEPLQLHRVQFVPADVKVGEDDVRRYWLLHVFNEIPALDMQRSECEFLGEGAIFSIERMVLSEKVLSQVPLHERRVFVLAESLSMCLVHQSVVDQVMALRPAVQGFRFVPVEQWNPAAPFK</sequence>
<gene>
    <name evidence="2" type="ORF">HG543_11825</name>
</gene>
<organism evidence="2 3">
    <name type="scientific">Pyxidicoccus fallax</name>
    <dbReference type="NCBI Taxonomy" id="394095"/>
    <lineage>
        <taxon>Bacteria</taxon>
        <taxon>Pseudomonadati</taxon>
        <taxon>Myxococcota</taxon>
        <taxon>Myxococcia</taxon>
        <taxon>Myxococcales</taxon>
        <taxon>Cystobacterineae</taxon>
        <taxon>Myxococcaceae</taxon>
        <taxon>Pyxidicoccus</taxon>
    </lineage>
</organism>
<evidence type="ECO:0000259" key="1">
    <source>
        <dbReference type="Pfam" id="PF07791"/>
    </source>
</evidence>
<dbReference type="AlphaFoldDB" id="A0A848LF75"/>
<dbReference type="EMBL" id="JABBJJ010000041">
    <property type="protein sequence ID" value="NMO15535.1"/>
    <property type="molecule type" value="Genomic_DNA"/>
</dbReference>
<dbReference type="Proteomes" id="UP000518300">
    <property type="component" value="Unassembled WGS sequence"/>
</dbReference>
<name>A0A848LF75_9BACT</name>
<dbReference type="InterPro" id="IPR012433">
    <property type="entry name" value="Imm11"/>
</dbReference>
<comment type="caution">
    <text evidence="2">The sequence shown here is derived from an EMBL/GenBank/DDBJ whole genome shotgun (WGS) entry which is preliminary data.</text>
</comment>